<evidence type="ECO:0008006" key="4">
    <source>
        <dbReference type="Google" id="ProtNLM"/>
    </source>
</evidence>
<accession>A0A3P9IYN7</accession>
<protein>
    <recommendedName>
        <fullName evidence="4">PDZ domain-containing protein</fullName>
    </recommendedName>
</protein>
<reference evidence="2 3" key="2">
    <citation type="submission" date="2017-04" db="EMBL/GenBank/DDBJ databases">
        <title>CpG methylation of centromeres and impact of large insertions on vertebrate speciation.</title>
        <authorList>
            <person name="Ichikawa K."/>
            <person name="Yoshimura J."/>
            <person name="Morishita S."/>
        </authorList>
    </citation>
    <scope>NUCLEOTIDE SEQUENCE</scope>
    <source>
        <strain evidence="2 3">HSOK</strain>
    </source>
</reference>
<reference evidence="2" key="4">
    <citation type="submission" date="2025-09" db="UniProtKB">
        <authorList>
            <consortium name="Ensembl"/>
        </authorList>
    </citation>
    <scope>IDENTIFICATION</scope>
    <source>
        <strain evidence="2">HSOK</strain>
    </source>
</reference>
<proteinExistence type="predicted"/>
<sequence length="203" mass="22314">MPITQDNAHSILLLLGDWHRAHIERSQQTDGLKENGSGSKTGEEDGACCSPDEGLSLCLAACQKLGEYINFNFVEGEATPPSSLWGTEAVDMELHAVFLRKGEADGEELGLSFGNIPIFGDPEARKKGVQRRRRDQGPVIDVGCIWVTEVRKRSPACSCGRIKLRDEVLSVNGQLMVGVDVSGARYEEERFTSFTKENKVMSK</sequence>
<evidence type="ECO:0000256" key="1">
    <source>
        <dbReference type="SAM" id="MobiDB-lite"/>
    </source>
</evidence>
<name>A0A3P9IYN7_ORYLA</name>
<feature type="region of interest" description="Disordered" evidence="1">
    <location>
        <begin position="25"/>
        <end position="46"/>
    </location>
</feature>
<dbReference type="Gene3D" id="2.30.42.10">
    <property type="match status" value="1"/>
</dbReference>
<organism evidence="2 3">
    <name type="scientific">Oryzias latipes</name>
    <name type="common">Japanese rice fish</name>
    <name type="synonym">Japanese killifish</name>
    <dbReference type="NCBI Taxonomy" id="8090"/>
    <lineage>
        <taxon>Eukaryota</taxon>
        <taxon>Metazoa</taxon>
        <taxon>Chordata</taxon>
        <taxon>Craniata</taxon>
        <taxon>Vertebrata</taxon>
        <taxon>Euteleostomi</taxon>
        <taxon>Actinopterygii</taxon>
        <taxon>Neopterygii</taxon>
        <taxon>Teleostei</taxon>
        <taxon>Neoteleostei</taxon>
        <taxon>Acanthomorphata</taxon>
        <taxon>Ovalentaria</taxon>
        <taxon>Atherinomorphae</taxon>
        <taxon>Beloniformes</taxon>
        <taxon>Adrianichthyidae</taxon>
        <taxon>Oryziinae</taxon>
        <taxon>Oryzias</taxon>
    </lineage>
</organism>
<dbReference type="SUPFAM" id="SSF50156">
    <property type="entry name" value="PDZ domain-like"/>
    <property type="match status" value="1"/>
</dbReference>
<evidence type="ECO:0000313" key="3">
    <source>
        <dbReference type="Proteomes" id="UP000265200"/>
    </source>
</evidence>
<evidence type="ECO:0000313" key="2">
    <source>
        <dbReference type="Ensembl" id="ENSORLP00015025026.1"/>
    </source>
</evidence>
<reference evidence="2" key="3">
    <citation type="submission" date="2025-08" db="UniProtKB">
        <authorList>
            <consortium name="Ensembl"/>
        </authorList>
    </citation>
    <scope>IDENTIFICATION</scope>
    <source>
        <strain evidence="2">HSOK</strain>
    </source>
</reference>
<dbReference type="Proteomes" id="UP000265200">
    <property type="component" value="Chromosome 9"/>
</dbReference>
<reference key="1">
    <citation type="journal article" date="2007" name="Nature">
        <title>The medaka draft genome and insights into vertebrate genome evolution.</title>
        <authorList>
            <person name="Kasahara M."/>
            <person name="Naruse K."/>
            <person name="Sasaki S."/>
            <person name="Nakatani Y."/>
            <person name="Qu W."/>
            <person name="Ahsan B."/>
            <person name="Yamada T."/>
            <person name="Nagayasu Y."/>
            <person name="Doi K."/>
            <person name="Kasai Y."/>
            <person name="Jindo T."/>
            <person name="Kobayashi D."/>
            <person name="Shimada A."/>
            <person name="Toyoda A."/>
            <person name="Kuroki Y."/>
            <person name="Fujiyama A."/>
            <person name="Sasaki T."/>
            <person name="Shimizu A."/>
            <person name="Asakawa S."/>
            <person name="Shimizu N."/>
            <person name="Hashimoto S."/>
            <person name="Yang J."/>
            <person name="Lee Y."/>
            <person name="Matsushima K."/>
            <person name="Sugano S."/>
            <person name="Sakaizumi M."/>
            <person name="Narita T."/>
            <person name="Ohishi K."/>
            <person name="Haga S."/>
            <person name="Ohta F."/>
            <person name="Nomoto H."/>
            <person name="Nogata K."/>
            <person name="Morishita T."/>
            <person name="Endo T."/>
            <person name="Shin-I T."/>
            <person name="Takeda H."/>
            <person name="Morishita S."/>
            <person name="Kohara Y."/>
        </authorList>
    </citation>
    <scope>NUCLEOTIDE SEQUENCE [LARGE SCALE GENOMIC DNA]</scope>
    <source>
        <strain>Hd-rR</strain>
    </source>
</reference>
<dbReference type="Ensembl" id="ENSORLT00015006436.1">
    <property type="protein sequence ID" value="ENSORLP00015025026.1"/>
    <property type="gene ID" value="ENSORLG00015005921.1"/>
</dbReference>
<dbReference type="AlphaFoldDB" id="A0A3P9IYN7"/>
<dbReference type="InterPro" id="IPR036034">
    <property type="entry name" value="PDZ_sf"/>
</dbReference>